<name>A0A0A8USH5_LEGHA</name>
<dbReference type="Pfam" id="PF06250">
    <property type="entry name" value="YhcG_C"/>
    <property type="match status" value="1"/>
</dbReference>
<protein>
    <recommendedName>
        <fullName evidence="1">YhcG PDDEXK nuclease domain-containing protein</fullName>
    </recommendedName>
</protein>
<dbReference type="KEGG" id="lha:LHA_2663"/>
<dbReference type="Gene3D" id="3.40.1350.10">
    <property type="match status" value="1"/>
</dbReference>
<accession>A0A0A8USH5</accession>
<dbReference type="Proteomes" id="UP000032803">
    <property type="component" value="Chromosome I"/>
</dbReference>
<gene>
    <name evidence="2" type="ORF">LHA_2663</name>
</gene>
<dbReference type="GO" id="GO:0003676">
    <property type="term" value="F:nucleic acid binding"/>
    <property type="evidence" value="ECO:0007669"/>
    <property type="project" value="InterPro"/>
</dbReference>
<dbReference type="InterPro" id="IPR053148">
    <property type="entry name" value="PD-DEXK-like_domain"/>
</dbReference>
<evidence type="ECO:0000313" key="2">
    <source>
        <dbReference type="EMBL" id="CEK11663.1"/>
    </source>
</evidence>
<evidence type="ECO:0000313" key="3">
    <source>
        <dbReference type="Proteomes" id="UP000032803"/>
    </source>
</evidence>
<dbReference type="InterPro" id="IPR009362">
    <property type="entry name" value="YhcG_C"/>
</dbReference>
<dbReference type="InterPro" id="IPR011856">
    <property type="entry name" value="tRNA_endonuc-like_dom_sf"/>
</dbReference>
<dbReference type="AlphaFoldDB" id="A0A0A8USH5"/>
<organism evidence="2 3">
    <name type="scientific">Legionella hackeliae</name>
    <dbReference type="NCBI Taxonomy" id="449"/>
    <lineage>
        <taxon>Bacteria</taxon>
        <taxon>Pseudomonadati</taxon>
        <taxon>Pseudomonadota</taxon>
        <taxon>Gammaproteobacteria</taxon>
        <taxon>Legionellales</taxon>
        <taxon>Legionellaceae</taxon>
        <taxon>Legionella</taxon>
    </lineage>
</organism>
<proteinExistence type="predicted"/>
<dbReference type="EMBL" id="LN681225">
    <property type="protein sequence ID" value="CEK11663.1"/>
    <property type="molecule type" value="Genomic_DNA"/>
</dbReference>
<dbReference type="RefSeq" id="WP_231861922.1">
    <property type="nucleotide sequence ID" value="NZ_LN681225.1"/>
</dbReference>
<reference evidence="3" key="1">
    <citation type="submission" date="2014-09" db="EMBL/GenBank/DDBJ databases">
        <authorList>
            <person name="Gomez-Valero L."/>
        </authorList>
    </citation>
    <scope>NUCLEOTIDE SEQUENCE [LARGE SCALE GENOMIC DNA]</scope>
    <source>
        <strain evidence="3">ATCC35250</strain>
    </source>
</reference>
<feature type="domain" description="YhcG PDDEXK nuclease" evidence="1">
    <location>
        <begin position="21"/>
        <end position="122"/>
    </location>
</feature>
<dbReference type="PANTHER" id="PTHR30547">
    <property type="entry name" value="UNCHARACTERIZED PROTEIN YHCG-RELATED"/>
    <property type="match status" value="1"/>
</dbReference>
<dbReference type="PATRIC" id="fig|449.7.peg.2527"/>
<dbReference type="STRING" id="449.LHA_2663"/>
<dbReference type="HOGENOM" id="CLU_1935404_0_0_6"/>
<sequence>MLADQKLSAVLTELPDSKGRFKDSYVFEFLNLPDDHKEKDLRRALVANLKKFLLELGPDFSLIGEEYPLQVGMKDFRVDLLLFHRALNCMIAIELKCTEFSPSHLGQLQFYLEVLDKNIKKHMKIQRLVY</sequence>
<evidence type="ECO:0000259" key="1">
    <source>
        <dbReference type="Pfam" id="PF06250"/>
    </source>
</evidence>
<dbReference type="PANTHER" id="PTHR30547:SF0">
    <property type="entry name" value="BLR8175 PROTEIN"/>
    <property type="match status" value="1"/>
</dbReference>
<keyword evidence="3" id="KW-1185">Reference proteome</keyword>